<dbReference type="AlphaFoldDB" id="A0A1M6BQN8"/>
<accession>A0A1M6BQN8</accession>
<protein>
    <submittedName>
        <fullName evidence="10">Putative spermidine/putrescine transport system permease protein</fullName>
    </submittedName>
</protein>
<evidence type="ECO:0000256" key="8">
    <source>
        <dbReference type="RuleBase" id="RU363032"/>
    </source>
</evidence>
<keyword evidence="2 8" id="KW-0813">Transport</keyword>
<evidence type="ECO:0000259" key="9">
    <source>
        <dbReference type="PROSITE" id="PS50928"/>
    </source>
</evidence>
<evidence type="ECO:0000256" key="2">
    <source>
        <dbReference type="ARBA" id="ARBA00022448"/>
    </source>
</evidence>
<feature type="transmembrane region" description="Helical" evidence="8">
    <location>
        <begin position="145"/>
        <end position="165"/>
    </location>
</feature>
<evidence type="ECO:0000256" key="7">
    <source>
        <dbReference type="ARBA" id="ARBA00023136"/>
    </source>
</evidence>
<proteinExistence type="inferred from homology"/>
<sequence length="286" mass="28874">MSLRAPARGRAAAPPAWLAALPALAVVGLFSAYPVAVMAANSLGLGRPPADGGPTLEHYSRALGSAAVRDALLNSVLIAGGAVLFTLLVAVPVVLRQARDDRAGRGGAAADALLTLPIALPGIIIGFFAIILTGRTGLLGLAWDGFSGLAYTFTGLLVAYVYFCLPRVLGPLRGAAATLDPALAESARTLGASRARVFRTVTLPLLLPAAIETGGTALAVALGGYGTVATLSEGVRLLPLNVANELTTGYRVAASSTLAVVLAAMAVLALVLGRALARLVRRAVAA</sequence>
<keyword evidence="5 8" id="KW-0812">Transmembrane</keyword>
<dbReference type="InterPro" id="IPR035906">
    <property type="entry name" value="MetI-like_sf"/>
</dbReference>
<dbReference type="OrthoDB" id="8404154at2"/>
<dbReference type="GO" id="GO:0005886">
    <property type="term" value="C:plasma membrane"/>
    <property type="evidence" value="ECO:0007669"/>
    <property type="project" value="UniProtKB-SubCell"/>
</dbReference>
<feature type="transmembrane region" description="Helical" evidence="8">
    <location>
        <begin position="107"/>
        <end position="133"/>
    </location>
</feature>
<dbReference type="EMBL" id="FQZK01000001">
    <property type="protein sequence ID" value="SHI51065.1"/>
    <property type="molecule type" value="Genomic_DNA"/>
</dbReference>
<dbReference type="Gene3D" id="1.10.3720.10">
    <property type="entry name" value="MetI-like"/>
    <property type="match status" value="1"/>
</dbReference>
<dbReference type="PANTHER" id="PTHR43357:SF4">
    <property type="entry name" value="INNER MEMBRANE ABC TRANSPORTER PERMEASE PROTEIN YDCV"/>
    <property type="match status" value="1"/>
</dbReference>
<evidence type="ECO:0000313" key="10">
    <source>
        <dbReference type="EMBL" id="SHI51065.1"/>
    </source>
</evidence>
<feature type="transmembrane region" description="Helical" evidence="8">
    <location>
        <begin position="203"/>
        <end position="228"/>
    </location>
</feature>
<keyword evidence="3" id="KW-1003">Cell membrane</keyword>
<comment type="subcellular location">
    <subcellularLocation>
        <location evidence="1">Cell inner membrane</location>
        <topology evidence="1">Multi-pass membrane protein</topology>
    </subcellularLocation>
    <subcellularLocation>
        <location evidence="8">Cell membrane</location>
        <topology evidence="8">Multi-pass membrane protein</topology>
    </subcellularLocation>
</comment>
<dbReference type="InterPro" id="IPR000515">
    <property type="entry name" value="MetI-like"/>
</dbReference>
<dbReference type="STRING" id="758803.SAMN05421803_101441"/>
<dbReference type="SUPFAM" id="SSF161098">
    <property type="entry name" value="MetI-like"/>
    <property type="match status" value="1"/>
</dbReference>
<evidence type="ECO:0000313" key="11">
    <source>
        <dbReference type="Proteomes" id="UP000184452"/>
    </source>
</evidence>
<feature type="domain" description="ABC transmembrane type-1" evidence="9">
    <location>
        <begin position="72"/>
        <end position="271"/>
    </location>
</feature>
<reference evidence="10 11" key="1">
    <citation type="submission" date="2016-11" db="EMBL/GenBank/DDBJ databases">
        <authorList>
            <person name="Jaros S."/>
            <person name="Januszkiewicz K."/>
            <person name="Wedrychowicz H."/>
        </authorList>
    </citation>
    <scope>NUCLEOTIDE SEQUENCE [LARGE SCALE GENOMIC DNA]</scope>
    <source>
        <strain evidence="10 11">CGMCC 4.5723</strain>
    </source>
</reference>
<dbReference type="PROSITE" id="PS50928">
    <property type="entry name" value="ABC_TM1"/>
    <property type="match status" value="1"/>
</dbReference>
<dbReference type="PANTHER" id="PTHR43357">
    <property type="entry name" value="INNER MEMBRANE ABC TRANSPORTER PERMEASE PROTEIN YDCV"/>
    <property type="match status" value="1"/>
</dbReference>
<dbReference type="Pfam" id="PF00528">
    <property type="entry name" value="BPD_transp_1"/>
    <property type="match status" value="1"/>
</dbReference>
<keyword evidence="11" id="KW-1185">Reference proteome</keyword>
<evidence type="ECO:0000256" key="4">
    <source>
        <dbReference type="ARBA" id="ARBA00022519"/>
    </source>
</evidence>
<dbReference type="CDD" id="cd06261">
    <property type="entry name" value="TM_PBP2"/>
    <property type="match status" value="1"/>
</dbReference>
<dbReference type="Proteomes" id="UP000184452">
    <property type="component" value="Unassembled WGS sequence"/>
</dbReference>
<gene>
    <name evidence="10" type="ORF">SAMN05421803_101441</name>
</gene>
<organism evidence="10 11">
    <name type="scientific">Nocardiopsis flavescens</name>
    <dbReference type="NCBI Taxonomy" id="758803"/>
    <lineage>
        <taxon>Bacteria</taxon>
        <taxon>Bacillati</taxon>
        <taxon>Actinomycetota</taxon>
        <taxon>Actinomycetes</taxon>
        <taxon>Streptosporangiales</taxon>
        <taxon>Nocardiopsidaceae</taxon>
        <taxon>Nocardiopsis</taxon>
    </lineage>
</organism>
<name>A0A1M6BQN8_9ACTN</name>
<keyword evidence="6 8" id="KW-1133">Transmembrane helix</keyword>
<evidence type="ECO:0000256" key="1">
    <source>
        <dbReference type="ARBA" id="ARBA00004429"/>
    </source>
</evidence>
<evidence type="ECO:0000256" key="6">
    <source>
        <dbReference type="ARBA" id="ARBA00022989"/>
    </source>
</evidence>
<feature type="transmembrane region" description="Helical" evidence="8">
    <location>
        <begin position="71"/>
        <end position="95"/>
    </location>
</feature>
<evidence type="ECO:0000256" key="5">
    <source>
        <dbReference type="ARBA" id="ARBA00022692"/>
    </source>
</evidence>
<feature type="transmembrane region" description="Helical" evidence="8">
    <location>
        <begin position="248"/>
        <end position="272"/>
    </location>
</feature>
<keyword evidence="4" id="KW-0997">Cell inner membrane</keyword>
<dbReference type="GO" id="GO:0055085">
    <property type="term" value="P:transmembrane transport"/>
    <property type="evidence" value="ECO:0007669"/>
    <property type="project" value="InterPro"/>
</dbReference>
<comment type="similarity">
    <text evidence="8">Belongs to the binding-protein-dependent transport system permease family.</text>
</comment>
<keyword evidence="7 8" id="KW-0472">Membrane</keyword>
<evidence type="ECO:0000256" key="3">
    <source>
        <dbReference type="ARBA" id="ARBA00022475"/>
    </source>
</evidence>